<name>A0ABT2M044_9FIRM</name>
<comment type="caution">
    <text evidence="1">The sequence shown here is derived from an EMBL/GenBank/DDBJ whole genome shotgun (WGS) entry which is preliminary data.</text>
</comment>
<evidence type="ECO:0000313" key="1">
    <source>
        <dbReference type="EMBL" id="MCT7397762.1"/>
    </source>
</evidence>
<reference evidence="1" key="1">
    <citation type="submission" date="2022-09" db="EMBL/GenBank/DDBJ databases">
        <title>Eubacterium sp. LFL-14 isolated from human feces.</title>
        <authorList>
            <person name="Liu F."/>
        </authorList>
    </citation>
    <scope>NUCLEOTIDE SEQUENCE</scope>
    <source>
        <strain evidence="1">LFL-14</strain>
    </source>
</reference>
<gene>
    <name evidence="1" type="ORF">N5B56_01505</name>
</gene>
<dbReference type="RefSeq" id="WP_260978198.1">
    <property type="nucleotide sequence ID" value="NZ_JAODBU010000002.1"/>
</dbReference>
<proteinExistence type="predicted"/>
<keyword evidence="2" id="KW-1185">Reference proteome</keyword>
<dbReference type="EMBL" id="JAODBU010000002">
    <property type="protein sequence ID" value="MCT7397762.1"/>
    <property type="molecule type" value="Genomic_DNA"/>
</dbReference>
<evidence type="ECO:0000313" key="2">
    <source>
        <dbReference type="Proteomes" id="UP001431199"/>
    </source>
</evidence>
<accession>A0ABT2M044</accession>
<protein>
    <submittedName>
        <fullName evidence="1">Uncharacterized protein</fullName>
    </submittedName>
</protein>
<sequence>MKIENISKKNNEVNVTLSSEELVKICNALFAIRHDCKDNPIYHRLYSDMVIARDLSQYGQLNNCSIAKIVEQRGANVIKSELEMITEKNSESIMDLLD</sequence>
<organism evidence="1 2">
    <name type="scientific">Eubacterium album</name>
    <dbReference type="NCBI Taxonomy" id="2978477"/>
    <lineage>
        <taxon>Bacteria</taxon>
        <taxon>Bacillati</taxon>
        <taxon>Bacillota</taxon>
        <taxon>Clostridia</taxon>
        <taxon>Eubacteriales</taxon>
        <taxon>Eubacteriaceae</taxon>
        <taxon>Eubacterium</taxon>
    </lineage>
</organism>
<dbReference type="Proteomes" id="UP001431199">
    <property type="component" value="Unassembled WGS sequence"/>
</dbReference>